<evidence type="ECO:0000313" key="2">
    <source>
        <dbReference type="EMBL" id="KAJ8406713.1"/>
    </source>
</evidence>
<gene>
    <name evidence="2" type="ORF">AAFF_G00296290</name>
</gene>
<dbReference type="Proteomes" id="UP001221898">
    <property type="component" value="Unassembled WGS sequence"/>
</dbReference>
<evidence type="ECO:0000313" key="3">
    <source>
        <dbReference type="Proteomes" id="UP001221898"/>
    </source>
</evidence>
<dbReference type="EMBL" id="JAINUG010000042">
    <property type="protein sequence ID" value="KAJ8406713.1"/>
    <property type="molecule type" value="Genomic_DNA"/>
</dbReference>
<accession>A0AAD7SR29</accession>
<feature type="compositionally biased region" description="Gly residues" evidence="1">
    <location>
        <begin position="17"/>
        <end position="26"/>
    </location>
</feature>
<dbReference type="AlphaFoldDB" id="A0AAD7SR29"/>
<feature type="region of interest" description="Disordered" evidence="1">
    <location>
        <begin position="49"/>
        <end position="75"/>
    </location>
</feature>
<name>A0AAD7SR29_9TELE</name>
<reference evidence="2" key="1">
    <citation type="journal article" date="2023" name="Science">
        <title>Genome structures resolve the early diversification of teleost fishes.</title>
        <authorList>
            <person name="Parey E."/>
            <person name="Louis A."/>
            <person name="Montfort J."/>
            <person name="Bouchez O."/>
            <person name="Roques C."/>
            <person name="Iampietro C."/>
            <person name="Lluch J."/>
            <person name="Castinel A."/>
            <person name="Donnadieu C."/>
            <person name="Desvignes T."/>
            <person name="Floi Bucao C."/>
            <person name="Jouanno E."/>
            <person name="Wen M."/>
            <person name="Mejri S."/>
            <person name="Dirks R."/>
            <person name="Jansen H."/>
            <person name="Henkel C."/>
            <person name="Chen W.J."/>
            <person name="Zahm M."/>
            <person name="Cabau C."/>
            <person name="Klopp C."/>
            <person name="Thompson A.W."/>
            <person name="Robinson-Rechavi M."/>
            <person name="Braasch I."/>
            <person name="Lecointre G."/>
            <person name="Bobe J."/>
            <person name="Postlethwait J.H."/>
            <person name="Berthelot C."/>
            <person name="Roest Crollius H."/>
            <person name="Guiguen Y."/>
        </authorList>
    </citation>
    <scope>NUCLEOTIDE SEQUENCE</scope>
    <source>
        <strain evidence="2">NC1722</strain>
    </source>
</reference>
<organism evidence="2 3">
    <name type="scientific">Aldrovandia affinis</name>
    <dbReference type="NCBI Taxonomy" id="143900"/>
    <lineage>
        <taxon>Eukaryota</taxon>
        <taxon>Metazoa</taxon>
        <taxon>Chordata</taxon>
        <taxon>Craniata</taxon>
        <taxon>Vertebrata</taxon>
        <taxon>Euteleostomi</taxon>
        <taxon>Actinopterygii</taxon>
        <taxon>Neopterygii</taxon>
        <taxon>Teleostei</taxon>
        <taxon>Notacanthiformes</taxon>
        <taxon>Halosauridae</taxon>
        <taxon>Aldrovandia</taxon>
    </lineage>
</organism>
<evidence type="ECO:0000256" key="1">
    <source>
        <dbReference type="SAM" id="MobiDB-lite"/>
    </source>
</evidence>
<feature type="region of interest" description="Disordered" evidence="1">
    <location>
        <begin position="1"/>
        <end position="27"/>
    </location>
</feature>
<keyword evidence="3" id="KW-1185">Reference proteome</keyword>
<sequence length="75" mass="7727">MKHMEEVRSEQPECYGGLKGPQGGATDGAAAENVLAVIFTSVMRPAHASDITEGRGEGEATAGCHTQPGGQLRSS</sequence>
<protein>
    <submittedName>
        <fullName evidence="2">Uncharacterized protein</fullName>
    </submittedName>
</protein>
<feature type="compositionally biased region" description="Basic and acidic residues" evidence="1">
    <location>
        <begin position="1"/>
        <end position="11"/>
    </location>
</feature>
<comment type="caution">
    <text evidence="2">The sequence shown here is derived from an EMBL/GenBank/DDBJ whole genome shotgun (WGS) entry which is preliminary data.</text>
</comment>
<proteinExistence type="predicted"/>